<evidence type="ECO:0000259" key="4">
    <source>
        <dbReference type="Pfam" id="PF08545"/>
    </source>
</evidence>
<accession>A0A164HBZ0</accession>
<evidence type="ECO:0000259" key="3">
    <source>
        <dbReference type="Pfam" id="PF08541"/>
    </source>
</evidence>
<gene>
    <name evidence="5" type="ORF">AWN90_10850</name>
</gene>
<evidence type="ECO:0000256" key="2">
    <source>
        <dbReference type="ARBA" id="ARBA00023315"/>
    </source>
</evidence>
<feature type="domain" description="Beta-ketoacyl-[acyl-carrier-protein] synthase III N-terminal" evidence="4">
    <location>
        <begin position="118"/>
        <end position="189"/>
    </location>
</feature>
<proteinExistence type="predicted"/>
<dbReference type="GO" id="GO:0004315">
    <property type="term" value="F:3-oxoacyl-[acyl-carrier-protein] synthase activity"/>
    <property type="evidence" value="ECO:0007669"/>
    <property type="project" value="InterPro"/>
</dbReference>
<evidence type="ECO:0000313" key="6">
    <source>
        <dbReference type="Proteomes" id="UP000076512"/>
    </source>
</evidence>
<comment type="caution">
    <text evidence="5">The sequence shown here is derived from an EMBL/GenBank/DDBJ whole genome shotgun (WGS) entry which is preliminary data.</text>
</comment>
<dbReference type="GO" id="GO:0044550">
    <property type="term" value="P:secondary metabolite biosynthetic process"/>
    <property type="evidence" value="ECO:0007669"/>
    <property type="project" value="TreeGrafter"/>
</dbReference>
<keyword evidence="2" id="KW-0012">Acyltransferase</keyword>
<dbReference type="RefSeq" id="WP_067579920.1">
    <property type="nucleotide sequence ID" value="NZ_JABMCZ010000002.1"/>
</dbReference>
<keyword evidence="1" id="KW-0808">Transferase</keyword>
<dbReference type="AlphaFoldDB" id="A0A164HBZ0"/>
<dbReference type="STRING" id="455432.AWN90_10850"/>
<evidence type="ECO:0000313" key="5">
    <source>
        <dbReference type="EMBL" id="KZM68377.1"/>
    </source>
</evidence>
<dbReference type="PANTHER" id="PTHR34069">
    <property type="entry name" value="3-OXOACYL-[ACYL-CARRIER-PROTEIN] SYNTHASE 3"/>
    <property type="match status" value="1"/>
</dbReference>
<name>A0A164HBZ0_9NOCA</name>
<organism evidence="5 6">
    <name type="scientific">Nocardia terpenica</name>
    <dbReference type="NCBI Taxonomy" id="455432"/>
    <lineage>
        <taxon>Bacteria</taxon>
        <taxon>Bacillati</taxon>
        <taxon>Actinomycetota</taxon>
        <taxon>Actinomycetes</taxon>
        <taxon>Mycobacteriales</taxon>
        <taxon>Nocardiaceae</taxon>
        <taxon>Nocardia</taxon>
    </lineage>
</organism>
<keyword evidence="6" id="KW-1185">Reference proteome</keyword>
<reference evidence="5 6" key="1">
    <citation type="submission" date="2016-04" db="EMBL/GenBank/DDBJ databases">
        <authorList>
            <person name="Evans L.H."/>
            <person name="Alamgir A."/>
            <person name="Owens N."/>
            <person name="Weber N.D."/>
            <person name="Virtaneva K."/>
            <person name="Barbian K."/>
            <person name="Babar A."/>
            <person name="Rosenke K."/>
        </authorList>
    </citation>
    <scope>NUCLEOTIDE SEQUENCE [LARGE SCALE GENOMIC DNA]</scope>
    <source>
        <strain evidence="5 6">IFM 0406</strain>
    </source>
</reference>
<dbReference type="OrthoDB" id="4758553at2"/>
<dbReference type="PANTHER" id="PTHR34069:SF2">
    <property type="entry name" value="BETA-KETOACYL-[ACYL-CARRIER-PROTEIN] SYNTHASE III"/>
    <property type="match status" value="1"/>
</dbReference>
<dbReference type="EMBL" id="LWGR01000021">
    <property type="protein sequence ID" value="KZM68377.1"/>
    <property type="molecule type" value="Genomic_DNA"/>
</dbReference>
<dbReference type="Proteomes" id="UP000076512">
    <property type="component" value="Unassembled WGS sequence"/>
</dbReference>
<dbReference type="InterPro" id="IPR013751">
    <property type="entry name" value="ACP_syn_III_N"/>
</dbReference>
<dbReference type="InterPro" id="IPR013747">
    <property type="entry name" value="ACP_syn_III_C"/>
</dbReference>
<protein>
    <submittedName>
        <fullName evidence="5">3-oxoacyl-ACP synthase</fullName>
    </submittedName>
</protein>
<dbReference type="InterPro" id="IPR016039">
    <property type="entry name" value="Thiolase-like"/>
</dbReference>
<evidence type="ECO:0000256" key="1">
    <source>
        <dbReference type="ARBA" id="ARBA00022679"/>
    </source>
</evidence>
<dbReference type="Pfam" id="PF08541">
    <property type="entry name" value="ACP_syn_III_C"/>
    <property type="match status" value="1"/>
</dbReference>
<dbReference type="GO" id="GO:0006633">
    <property type="term" value="P:fatty acid biosynthetic process"/>
    <property type="evidence" value="ECO:0007669"/>
    <property type="project" value="InterPro"/>
</dbReference>
<dbReference type="SUPFAM" id="SSF53901">
    <property type="entry name" value="Thiolase-like"/>
    <property type="match status" value="1"/>
</dbReference>
<dbReference type="Pfam" id="PF08545">
    <property type="entry name" value="ACP_syn_III"/>
    <property type="match status" value="1"/>
</dbReference>
<feature type="domain" description="Beta-ketoacyl-[acyl-carrier-protein] synthase III C-terminal" evidence="3">
    <location>
        <begin position="248"/>
        <end position="338"/>
    </location>
</feature>
<sequence length="341" mass="36572">MNNYGSSIISLIDVGSYLPENVISAEYFAQYANPQAFTSNSLFKAPRLRHYIAADESPADMAEQAVAPIIARHGRGILSEIDILIMHTALPETPFVGNGGDVAARLGISPEWLIDLHNGGCAAFVYAMKLAGQLLVSTEARTALIVTVTNVAGQVYAQEQVRSKPQAVGPGDGAGAGLLVKCAQSPILGIEARHRPEFAGEMAVVADPPRKYWEAGSGQVHLAYPESMVEEVLARGNRMLPEAANAVCDRIGIPPQELDFLVTSQPNRLYMKNWREALLLPPERHLDSYDECGNLFAASIPVTFDRAVADGRVAAGSIVMFAGFAHYGDLTAAAAVRWGGR</sequence>
<dbReference type="Gene3D" id="3.40.47.10">
    <property type="match status" value="1"/>
</dbReference>